<evidence type="ECO:0000313" key="8">
    <source>
        <dbReference type="EMBL" id="GAA1957859.1"/>
    </source>
</evidence>
<feature type="region of interest" description="Disordered" evidence="6">
    <location>
        <begin position="452"/>
        <end position="471"/>
    </location>
</feature>
<evidence type="ECO:0000256" key="6">
    <source>
        <dbReference type="SAM" id="MobiDB-lite"/>
    </source>
</evidence>
<proteinExistence type="inferred from homology"/>
<sequence>MSTVTQTSGALIDEADFAGRIHIDGEWVVGGGEEIPSVEPATGATLAMVGIADAADVARAAEGASRAQKEWAALPHPARAAVLRRAGQLWEEHAEEISGWNIREVGAIPPLAGFALHVTAAECYEAATLPSAPLGSILSSEEPRLSLAQQIPVGVVGVISPFNVPLILGIRAVAPALALGNAVLLKPDPRTVITGGVSMVRIFEEAGLPAGLLQLVPGGAEVGEAMVADPRVRVIAFTGSTRAGRAVGELAGRHLTRAHLELGGNSAYIVRADADVDKAVNLATWGSFLHQGQICMTVGRHLVHESLFDEYVDKLAAKADSMHVGDPATGPVHLGPLIDEVQRDRVHTLVQDAVAGGAELRAGGTYEGLFYRPTVLANTPKDAAAYRDEVFGPVASVVAFSTDEEAVALASGTDYGLALGIVTADVFAGLEMARRIPTGIVHINDQTVNDEANAPFGGVGSSGTGSRHGGAQANIDAFTETRWITMRREPGAYPL</sequence>
<dbReference type="InterPro" id="IPR016163">
    <property type="entry name" value="Ald_DH_C"/>
</dbReference>
<dbReference type="PANTHER" id="PTHR42986:SF1">
    <property type="entry name" value="BENZALDEHYDE DEHYDROGENASE YFMT"/>
    <property type="match status" value="1"/>
</dbReference>
<dbReference type="SUPFAM" id="SSF53720">
    <property type="entry name" value="ALDH-like"/>
    <property type="match status" value="1"/>
</dbReference>
<evidence type="ECO:0000313" key="9">
    <source>
        <dbReference type="Proteomes" id="UP001499933"/>
    </source>
</evidence>
<protein>
    <submittedName>
        <fullName evidence="8">Benzaldehyde dehydrogenase</fullName>
    </submittedName>
</protein>
<evidence type="ECO:0000256" key="4">
    <source>
        <dbReference type="PROSITE-ProRule" id="PRU10007"/>
    </source>
</evidence>
<keyword evidence="2 5" id="KW-0560">Oxidoreductase</keyword>
<gene>
    <name evidence="8" type="ORF">GCM10009776_20250</name>
</gene>
<keyword evidence="9" id="KW-1185">Reference proteome</keyword>
<dbReference type="InterPro" id="IPR029510">
    <property type="entry name" value="Ald_DH_CS_GLU"/>
</dbReference>
<dbReference type="EMBL" id="BAAAOG010000002">
    <property type="protein sequence ID" value="GAA1957859.1"/>
    <property type="molecule type" value="Genomic_DNA"/>
</dbReference>
<dbReference type="PROSITE" id="PS00687">
    <property type="entry name" value="ALDEHYDE_DEHYDR_GLU"/>
    <property type="match status" value="1"/>
</dbReference>
<organism evidence="8 9">
    <name type="scientific">Microbacterium deminutum</name>
    <dbReference type="NCBI Taxonomy" id="344164"/>
    <lineage>
        <taxon>Bacteria</taxon>
        <taxon>Bacillati</taxon>
        <taxon>Actinomycetota</taxon>
        <taxon>Actinomycetes</taxon>
        <taxon>Micrococcales</taxon>
        <taxon>Microbacteriaceae</taxon>
        <taxon>Microbacterium</taxon>
    </lineage>
</organism>
<accession>A0ABP5C4Z1</accession>
<keyword evidence="3" id="KW-0520">NAD</keyword>
<comment type="similarity">
    <text evidence="1 5">Belongs to the aldehyde dehydrogenase family.</text>
</comment>
<dbReference type="Proteomes" id="UP001499933">
    <property type="component" value="Unassembled WGS sequence"/>
</dbReference>
<evidence type="ECO:0000256" key="5">
    <source>
        <dbReference type="RuleBase" id="RU003345"/>
    </source>
</evidence>
<dbReference type="Gene3D" id="3.40.309.10">
    <property type="entry name" value="Aldehyde Dehydrogenase, Chain A, domain 2"/>
    <property type="match status" value="1"/>
</dbReference>
<feature type="compositionally biased region" description="Gly residues" evidence="6">
    <location>
        <begin position="457"/>
        <end position="468"/>
    </location>
</feature>
<dbReference type="InterPro" id="IPR016162">
    <property type="entry name" value="Ald_DH_N"/>
</dbReference>
<name>A0ABP5C4Z1_9MICO</name>
<dbReference type="Pfam" id="PF00171">
    <property type="entry name" value="Aldedh"/>
    <property type="match status" value="1"/>
</dbReference>
<evidence type="ECO:0000256" key="3">
    <source>
        <dbReference type="ARBA" id="ARBA00023027"/>
    </source>
</evidence>
<evidence type="ECO:0000256" key="2">
    <source>
        <dbReference type="ARBA" id="ARBA00023002"/>
    </source>
</evidence>
<feature type="domain" description="Aldehyde dehydrogenase" evidence="7">
    <location>
        <begin position="27"/>
        <end position="484"/>
    </location>
</feature>
<feature type="active site" evidence="4">
    <location>
        <position position="261"/>
    </location>
</feature>
<dbReference type="InterPro" id="IPR015590">
    <property type="entry name" value="Aldehyde_DH_dom"/>
</dbReference>
<dbReference type="Gene3D" id="3.40.605.10">
    <property type="entry name" value="Aldehyde Dehydrogenase, Chain A, domain 1"/>
    <property type="match status" value="1"/>
</dbReference>
<comment type="caution">
    <text evidence="8">The sequence shown here is derived from an EMBL/GenBank/DDBJ whole genome shotgun (WGS) entry which is preliminary data.</text>
</comment>
<reference evidence="9" key="1">
    <citation type="journal article" date="2019" name="Int. J. Syst. Evol. Microbiol.">
        <title>The Global Catalogue of Microorganisms (GCM) 10K type strain sequencing project: providing services to taxonomists for standard genome sequencing and annotation.</title>
        <authorList>
            <consortium name="The Broad Institute Genomics Platform"/>
            <consortium name="The Broad Institute Genome Sequencing Center for Infectious Disease"/>
            <person name="Wu L."/>
            <person name="Ma J."/>
        </authorList>
    </citation>
    <scope>NUCLEOTIDE SEQUENCE [LARGE SCALE GENOMIC DNA]</scope>
    <source>
        <strain evidence="9">JCM 14901</strain>
    </source>
</reference>
<evidence type="ECO:0000259" key="7">
    <source>
        <dbReference type="Pfam" id="PF00171"/>
    </source>
</evidence>
<dbReference type="RefSeq" id="WP_344094047.1">
    <property type="nucleotide sequence ID" value="NZ_BAAAOG010000002.1"/>
</dbReference>
<dbReference type="PANTHER" id="PTHR42986">
    <property type="entry name" value="BENZALDEHYDE DEHYDROGENASE YFMT"/>
    <property type="match status" value="1"/>
</dbReference>
<dbReference type="InterPro" id="IPR016161">
    <property type="entry name" value="Ald_DH/histidinol_DH"/>
</dbReference>
<evidence type="ECO:0000256" key="1">
    <source>
        <dbReference type="ARBA" id="ARBA00009986"/>
    </source>
</evidence>